<proteinExistence type="predicted"/>
<evidence type="ECO:0000313" key="1">
    <source>
        <dbReference type="EMBL" id="MFC6202045.1"/>
    </source>
</evidence>
<reference evidence="2" key="1">
    <citation type="journal article" date="2019" name="Int. J. Syst. Evol. Microbiol.">
        <title>The Global Catalogue of Microorganisms (GCM) 10K type strain sequencing project: providing services to taxonomists for standard genome sequencing and annotation.</title>
        <authorList>
            <consortium name="The Broad Institute Genomics Platform"/>
            <consortium name="The Broad Institute Genome Sequencing Center for Infectious Disease"/>
            <person name="Wu L."/>
            <person name="Ma J."/>
        </authorList>
    </citation>
    <scope>NUCLEOTIDE SEQUENCE [LARGE SCALE GENOMIC DNA]</scope>
    <source>
        <strain evidence="2">CCM 8930</strain>
    </source>
</reference>
<keyword evidence="2" id="KW-1185">Reference proteome</keyword>
<dbReference type="EMBL" id="JBHSSE010000018">
    <property type="protein sequence ID" value="MFC6202045.1"/>
    <property type="molecule type" value="Genomic_DNA"/>
</dbReference>
<dbReference type="Proteomes" id="UP001596171">
    <property type="component" value="Unassembled WGS sequence"/>
</dbReference>
<accession>A0ABW1SK69</accession>
<gene>
    <name evidence="1" type="ORF">ACFP1L_09220</name>
</gene>
<organism evidence="1 2">
    <name type="scientific">Lactiplantibacillus nangangensis</name>
    <dbReference type="NCBI Taxonomy" id="2559917"/>
    <lineage>
        <taxon>Bacteria</taxon>
        <taxon>Bacillati</taxon>
        <taxon>Bacillota</taxon>
        <taxon>Bacilli</taxon>
        <taxon>Lactobacillales</taxon>
        <taxon>Lactobacillaceae</taxon>
        <taxon>Lactiplantibacillus</taxon>
    </lineage>
</organism>
<dbReference type="RefSeq" id="WP_137615553.1">
    <property type="nucleotide sequence ID" value="NZ_BJDI01000003.1"/>
</dbReference>
<protein>
    <submittedName>
        <fullName evidence="1">Uncharacterized protein</fullName>
    </submittedName>
</protein>
<name>A0ABW1SK69_9LACO</name>
<dbReference type="Gene3D" id="3.40.1310.30">
    <property type="match status" value="1"/>
</dbReference>
<evidence type="ECO:0000313" key="2">
    <source>
        <dbReference type="Proteomes" id="UP001596171"/>
    </source>
</evidence>
<sequence length="914" mass="102823">MPSNKNHKNKQKSPAEVAAEHRAYVGKTLPNYRHSRRPLFKSIIEALDACGTIPTNNDGNSYLDLAYSAVKLMDDLGESSRQWAVSLHHMYTVCNPKIEDQTNVAYSPVYQRYACELPTDVSGELDYMDTSKDKLVRHGDKLVGDSRFRDASSAVFGHSWDHDGYVTKHNDHGTPQRDGWFGWLCSLIDDMQAKAMASHHRGRRFSAFLIAHTRDERDVKRDAIVTTKPWHAHGVIRFSNRISRYQMMERMGVNFEDYTDTFNWIAKTADQKSARTATFIDSLNGLIKNYEVPNDYTAKLQYLVHESFGAIKDDKVPYSTNEVISWLPDNPGETYSAIAGVYDNQAAATGINADVLRNLHSPYNTAHHIGDLVGVKTDNKPFTYAMVRDVRSLVTHARASNKLSRRTLEALPDAIMSLIRTGAITVNDWPSLVHAALDDADADKLLGDKRMTERLNALINGEIEATIHDPNYSRNMTTIMITASVGGIGKTYLGNLLAQYYDHGRTSYGASTHDSDKTVDLWQDYHNELSAVIDELEPNSVAWQTLKDTLDPQKVPHVPSRYTNKTPWGLHHMFITNVFGDGVAEYVRRVLRYAPGVAHLGYLKEEESEHGKKSEWHLIENDTGAARSYLAQLSQLLRRLPVWIELTPTGDGKGTNIKVSVLAYQPSGRKLNRYDYARTDDSTFRIDTILTDKTPAKVAKRIAKETATVIAELQSKANKVFAQDPMAWLPDCDGWIADNCDFSVKINRVSGEPLLTNEPIHNTSTSISTPVMTACTSLVDCFNGDYDDRQFLADGLLRFARLHRKNKLFWSSDKTLTALRDALHDAKTDAETPGIAEKFLDSPAIIYKYVDTWLFRLGPRATDAERLTLIAIKNGLKIPKPERVVETVAHVNPVLQTESDQKEITNLFDDQVNK</sequence>
<comment type="caution">
    <text evidence="1">The sequence shown here is derived from an EMBL/GenBank/DDBJ whole genome shotgun (WGS) entry which is preliminary data.</text>
</comment>